<evidence type="ECO:0000313" key="9">
    <source>
        <dbReference type="EMBL" id="OHU92023.1"/>
    </source>
</evidence>
<dbReference type="Gene3D" id="1.10.3470.10">
    <property type="entry name" value="ABC transporter involved in vitamin B12 uptake, BtuC"/>
    <property type="match status" value="1"/>
</dbReference>
<reference evidence="9 10" key="1">
    <citation type="submission" date="2016-09" db="EMBL/GenBank/DDBJ databases">
        <title>Pseudoalteromonas amylolytica sp. nov., isolated from the surface seawater.</title>
        <authorList>
            <person name="Wu Y.-H."/>
            <person name="Cheng H."/>
            <person name="Jin X.-B."/>
            <person name="Wang C.-S."/>
            <person name="Xu X.-W."/>
        </authorList>
    </citation>
    <scope>NUCLEOTIDE SEQUENCE [LARGE SCALE GENOMIC DNA]</scope>
    <source>
        <strain evidence="9 10">JW1</strain>
    </source>
</reference>
<keyword evidence="7 8" id="KW-0472">Membrane</keyword>
<evidence type="ECO:0000256" key="1">
    <source>
        <dbReference type="ARBA" id="ARBA00004651"/>
    </source>
</evidence>
<name>A0A1S1N0B2_9GAMM</name>
<keyword evidence="6 8" id="KW-1133">Transmembrane helix</keyword>
<dbReference type="InterPro" id="IPR000522">
    <property type="entry name" value="ABC_transptr_permease_BtuC"/>
</dbReference>
<evidence type="ECO:0000256" key="5">
    <source>
        <dbReference type="ARBA" id="ARBA00022692"/>
    </source>
</evidence>
<sequence length="334" mass="35302">MYSMNKFALSALSLAVLTSFVSALSLGVIAIELSDIWQALLSYDATNLEQKIIIELRLPRAILAFLAGGGLAMAGLILQTVTRNPLADPYLFGVSSGASFGVVLLFAFTGVQAGLVLSGAAFAGSLLAMSALLLIAKAQLNNQVESMLLAGVALSFLFSACTSLLLYWSDPQAITAIVFWTLGSFSRADWQTLWLPAIVVCLSVGCMLLFRRTLNAMLLGDESATTLGVNVTKLRLGMLLLSSLLTAVLVAMCGGVGFVGLMIPHIVRFFVSQASTAGLLITALSGGLFMLWVDIVARTVLENQELPVGVITAAIGSVFFLTLLVLRKRTTASI</sequence>
<feature type="transmembrane region" description="Helical" evidence="8">
    <location>
        <begin position="58"/>
        <end position="78"/>
    </location>
</feature>
<keyword evidence="5 8" id="KW-0812">Transmembrane</keyword>
<dbReference type="EMBL" id="MKJU01000022">
    <property type="protein sequence ID" value="OHU92023.1"/>
    <property type="molecule type" value="Genomic_DNA"/>
</dbReference>
<comment type="caution">
    <text evidence="9">The sequence shown here is derived from an EMBL/GenBank/DDBJ whole genome shotgun (WGS) entry which is preliminary data.</text>
</comment>
<keyword evidence="3" id="KW-0813">Transport</keyword>
<comment type="similarity">
    <text evidence="2">Belongs to the binding-protein-dependent transport system permease family. FecCD subfamily.</text>
</comment>
<dbReference type="STRING" id="1859457.BET10_06715"/>
<evidence type="ECO:0000313" key="10">
    <source>
        <dbReference type="Proteomes" id="UP000179786"/>
    </source>
</evidence>
<dbReference type="Proteomes" id="UP000179786">
    <property type="component" value="Unassembled WGS sequence"/>
</dbReference>
<feature type="transmembrane region" description="Helical" evidence="8">
    <location>
        <begin position="188"/>
        <end position="210"/>
    </location>
</feature>
<keyword evidence="10" id="KW-1185">Reference proteome</keyword>
<dbReference type="PANTHER" id="PTHR30472:SF67">
    <property type="entry name" value="PERMEASE OF ABC TRANSPORTER-RELATED"/>
    <property type="match status" value="1"/>
</dbReference>
<keyword evidence="4" id="KW-1003">Cell membrane</keyword>
<dbReference type="CDD" id="cd06550">
    <property type="entry name" value="TM_ABC_iron-siderophores_like"/>
    <property type="match status" value="1"/>
</dbReference>
<evidence type="ECO:0000256" key="3">
    <source>
        <dbReference type="ARBA" id="ARBA00022448"/>
    </source>
</evidence>
<accession>A0A1S1N0B2</accession>
<feature type="transmembrane region" description="Helical" evidence="8">
    <location>
        <begin position="239"/>
        <end position="263"/>
    </location>
</feature>
<evidence type="ECO:0000256" key="2">
    <source>
        <dbReference type="ARBA" id="ARBA00007935"/>
    </source>
</evidence>
<evidence type="ECO:0000256" key="7">
    <source>
        <dbReference type="ARBA" id="ARBA00023136"/>
    </source>
</evidence>
<dbReference type="FunFam" id="1.10.3470.10:FF:000001">
    <property type="entry name" value="Vitamin B12 ABC transporter permease BtuC"/>
    <property type="match status" value="1"/>
</dbReference>
<feature type="transmembrane region" description="Helical" evidence="8">
    <location>
        <begin position="269"/>
        <end position="293"/>
    </location>
</feature>
<proteinExistence type="inferred from homology"/>
<dbReference type="SUPFAM" id="SSF81345">
    <property type="entry name" value="ABC transporter involved in vitamin B12 uptake, BtuC"/>
    <property type="match status" value="1"/>
</dbReference>
<dbReference type="GO" id="GO:0022857">
    <property type="term" value="F:transmembrane transporter activity"/>
    <property type="evidence" value="ECO:0007669"/>
    <property type="project" value="InterPro"/>
</dbReference>
<evidence type="ECO:0000256" key="8">
    <source>
        <dbReference type="SAM" id="Phobius"/>
    </source>
</evidence>
<feature type="transmembrane region" description="Helical" evidence="8">
    <location>
        <begin position="90"/>
        <end position="109"/>
    </location>
</feature>
<feature type="transmembrane region" description="Helical" evidence="8">
    <location>
        <begin position="115"/>
        <end position="136"/>
    </location>
</feature>
<feature type="transmembrane region" description="Helical" evidence="8">
    <location>
        <begin position="148"/>
        <end position="168"/>
    </location>
</feature>
<protein>
    <submittedName>
        <fullName evidence="9">ABC transporter permease</fullName>
    </submittedName>
</protein>
<dbReference type="PANTHER" id="PTHR30472">
    <property type="entry name" value="FERRIC ENTEROBACTIN TRANSPORT SYSTEM PERMEASE PROTEIN"/>
    <property type="match status" value="1"/>
</dbReference>
<dbReference type="AlphaFoldDB" id="A0A1S1N0B2"/>
<evidence type="ECO:0000256" key="6">
    <source>
        <dbReference type="ARBA" id="ARBA00022989"/>
    </source>
</evidence>
<dbReference type="Pfam" id="PF01032">
    <property type="entry name" value="FecCD"/>
    <property type="match status" value="1"/>
</dbReference>
<gene>
    <name evidence="9" type="ORF">BET10_06715</name>
</gene>
<evidence type="ECO:0000256" key="4">
    <source>
        <dbReference type="ARBA" id="ARBA00022475"/>
    </source>
</evidence>
<organism evidence="9 10">
    <name type="scientific">Pseudoalteromonas amylolytica</name>
    <dbReference type="NCBI Taxonomy" id="1859457"/>
    <lineage>
        <taxon>Bacteria</taxon>
        <taxon>Pseudomonadati</taxon>
        <taxon>Pseudomonadota</taxon>
        <taxon>Gammaproteobacteria</taxon>
        <taxon>Alteromonadales</taxon>
        <taxon>Pseudoalteromonadaceae</taxon>
        <taxon>Pseudoalteromonas</taxon>
    </lineage>
</organism>
<comment type="subcellular location">
    <subcellularLocation>
        <location evidence="1">Cell membrane</location>
        <topology evidence="1">Multi-pass membrane protein</topology>
    </subcellularLocation>
</comment>
<dbReference type="InterPro" id="IPR037294">
    <property type="entry name" value="ABC_BtuC-like"/>
</dbReference>
<feature type="transmembrane region" description="Helical" evidence="8">
    <location>
        <begin position="305"/>
        <end position="326"/>
    </location>
</feature>
<dbReference type="GO" id="GO:0005886">
    <property type="term" value="C:plasma membrane"/>
    <property type="evidence" value="ECO:0007669"/>
    <property type="project" value="UniProtKB-SubCell"/>
</dbReference>
<dbReference type="GO" id="GO:0033214">
    <property type="term" value="P:siderophore-iron import into cell"/>
    <property type="evidence" value="ECO:0007669"/>
    <property type="project" value="TreeGrafter"/>
</dbReference>